<keyword evidence="5" id="KW-0963">Cytoplasm</keyword>
<dbReference type="ExpressionAtlas" id="A5ARC3">
    <property type="expression patterns" value="baseline and differential"/>
</dbReference>
<dbReference type="InterPro" id="IPR044189">
    <property type="entry name" value="XPO4/7-like"/>
</dbReference>
<proteinExistence type="inferred from homology"/>
<dbReference type="PANTHER" id="PTHR12596">
    <property type="entry name" value="EXPORTIN 4,7-RELATED"/>
    <property type="match status" value="1"/>
</dbReference>
<accession>A5ARC3</accession>
<keyword evidence="6" id="KW-0653">Protein transport</keyword>
<dbReference type="PANTHER" id="PTHR12596:SF1">
    <property type="entry name" value="EXPORTIN-4"/>
    <property type="match status" value="1"/>
</dbReference>
<dbReference type="SUPFAM" id="SSF56219">
    <property type="entry name" value="DNase I-like"/>
    <property type="match status" value="1"/>
</dbReference>
<keyword evidence="4" id="KW-0813">Transport</keyword>
<dbReference type="InterPro" id="IPR036691">
    <property type="entry name" value="Endo/exonu/phosph_ase_sf"/>
</dbReference>
<comment type="similarity">
    <text evidence="3">Belongs to the exportin family.</text>
</comment>
<dbReference type="GO" id="GO:0005634">
    <property type="term" value="C:nucleus"/>
    <property type="evidence" value="ECO:0007669"/>
    <property type="project" value="UniProtKB-SubCell"/>
</dbReference>
<sequence>MQEHHLLQLLSGIIPWIDPPHAVSQAIECGKSESEMLDGCRALLSMATVTTPTVFDQLLKSVSPFGTLTLLSTLMCEVIKVLMATNTEEETWSWMARDILLDTWTTLLIPMHSIGENARFPSEGINAAANLFALIVEAELRALPFCVLAASASAFNDDEDSQYLQASISAMDERLSSYALIARAAIDVAIPLLTRLFTERFARLHQGITRLEACLYCQMEDHGDVIHDWLKLKFEVLFLFFCQGKGITDPTETLEELYSLLLITGHVLADEGEGETPSVPMAIQTHFVDIVETHKHPVVVLSSTIIRFAEQSLDQEMRTSVFSPRLMEAVIWFLARWSSTYLMVPEECREDNCNSGYDHESWLRSQHSRKALLSFFGQYNQGKPVLDVIVRISMMTLISYPGEKDLQYNVYVMTMGSHTLYLLTTDILVPCVYGSWLPELVVRQVMINNQSAFNQTKRGCRSYAEVVAEDGPRNGALLSVGKWARAVICECKEKAQDWAQGRVTKVARESLKLVDLSKVKLWVEMLPNVVLPALLEVEDGAWTFIVAVTVIGEDEEDDIFRSKSTCSRDELLKAGGCVSQWSKNAEGLCSSTRDSECYSRRLLPRSRYRFSSSNLASKRENGWGESLLGPTEGNNNGPTMLETLFKAQPVRAQTGTKNRGLPAGPVVIQAHETVALLSSTFQRTGSFAKVVPLFARSQGPIEVRIADKDFRVAASLFSSGRHRQLAKFVYWKRILGWDLSWNKDSEQVLSFIVNHQGIESGVRGKGPRHQEAKRLCAIPISKKAKKVFWAEWVPIFVVHQSQIHLLVQKSEVKGSTLRGFVKCREWKTWSPSGPDLPSSVSLSQSPMENRVISKKFSKKDVGTFYQKYVGILVRDEEETQFALSNQLSESFNPSSQGDTVVSPSGEFQINGLSPRKMAKVREVLSSLDIKVYSRRKNRWSTGGILINWDSKKLHREEVVIGFFSVSVKFALDGCGPLWISAVYGLNSPSLRKDFWVELLDIFGLSFLLWCVGGDFNVIKRSLEKLGGSSLTSSMKDFDSFIRECELLDPPLRNASFTWSNMQESPVCLHEALPRRTSDHWPIVLDTNPFKWGPTPFRFENMRLQHPNFKENFRNWWRGFQGNGWEGHKFMRRLQFVKANLKEWNKVSFGELNERKKSILNDLANFDAIEQVGGLTSDLLVQRALRKGELEELILREEIHWRQKARVKWVKEGDCNSKFFHKVANGRQNRKFIKVLENESGLVLNNARSITKEILLYFEKLYASPTGESWSVEGLD</sequence>
<evidence type="ECO:0000256" key="4">
    <source>
        <dbReference type="ARBA" id="ARBA00022448"/>
    </source>
</evidence>
<evidence type="ECO:0000256" key="1">
    <source>
        <dbReference type="ARBA" id="ARBA00004123"/>
    </source>
</evidence>
<evidence type="ECO:0000256" key="3">
    <source>
        <dbReference type="ARBA" id="ARBA00009466"/>
    </source>
</evidence>
<dbReference type="GO" id="GO:0005737">
    <property type="term" value="C:cytoplasm"/>
    <property type="evidence" value="ECO:0007669"/>
    <property type="project" value="UniProtKB-SubCell"/>
</dbReference>
<gene>
    <name evidence="8" type="ORF">VITISV_014172</name>
</gene>
<organism evidence="8">
    <name type="scientific">Vitis vinifera</name>
    <name type="common">Grape</name>
    <dbReference type="NCBI Taxonomy" id="29760"/>
    <lineage>
        <taxon>Eukaryota</taxon>
        <taxon>Viridiplantae</taxon>
        <taxon>Streptophyta</taxon>
        <taxon>Embryophyta</taxon>
        <taxon>Tracheophyta</taxon>
        <taxon>Spermatophyta</taxon>
        <taxon>Magnoliopsida</taxon>
        <taxon>eudicotyledons</taxon>
        <taxon>Gunneridae</taxon>
        <taxon>Pentapetalae</taxon>
        <taxon>rosids</taxon>
        <taxon>Vitales</taxon>
        <taxon>Vitaceae</taxon>
        <taxon>Viteae</taxon>
        <taxon>Vitis</taxon>
    </lineage>
</organism>
<dbReference type="GO" id="GO:0005049">
    <property type="term" value="F:nuclear export signal receptor activity"/>
    <property type="evidence" value="ECO:0007669"/>
    <property type="project" value="InterPro"/>
</dbReference>
<name>A5ARC3_VITVI</name>
<protein>
    <submittedName>
        <fullName evidence="8">Uncharacterized protein</fullName>
    </submittedName>
</protein>
<dbReference type="EMBL" id="AM432878">
    <property type="protein sequence ID" value="CAN75949.1"/>
    <property type="molecule type" value="Genomic_DNA"/>
</dbReference>
<evidence type="ECO:0000256" key="7">
    <source>
        <dbReference type="ARBA" id="ARBA00023242"/>
    </source>
</evidence>
<evidence type="ECO:0000256" key="2">
    <source>
        <dbReference type="ARBA" id="ARBA00004496"/>
    </source>
</evidence>
<comment type="subcellular location">
    <subcellularLocation>
        <location evidence="2">Cytoplasm</location>
    </subcellularLocation>
    <subcellularLocation>
        <location evidence="1">Nucleus</location>
    </subcellularLocation>
</comment>
<reference evidence="8" key="1">
    <citation type="journal article" date="2007" name="PLoS ONE">
        <title>The first genome sequence of an elite grapevine cultivar (Pinot noir Vitis vinifera L.): coping with a highly heterozygous genome.</title>
        <authorList>
            <person name="Velasco R."/>
            <person name="Zharkikh A."/>
            <person name="Troggio M."/>
            <person name="Cartwright D.A."/>
            <person name="Cestaro A."/>
            <person name="Pruss D."/>
            <person name="Pindo M."/>
            <person name="FitzGerald L.M."/>
            <person name="Vezzulli S."/>
            <person name="Reid J."/>
            <person name="Malacarne G."/>
            <person name="Iliev D."/>
            <person name="Coppola G."/>
            <person name="Wardell B."/>
            <person name="Micheletti D."/>
            <person name="Macalma T."/>
            <person name="Facci M."/>
            <person name="Mitchell J.T."/>
            <person name="Perazzolli M."/>
            <person name="Eldredge G."/>
            <person name="Gatto P."/>
            <person name="Oyzerski R."/>
            <person name="Moretto M."/>
            <person name="Gutin N."/>
            <person name="Stefanini M."/>
            <person name="Chen Y."/>
            <person name="Segala C."/>
            <person name="Davenport C."/>
            <person name="Dematte L."/>
            <person name="Mraz A."/>
            <person name="Battilana J."/>
            <person name="Stormo K."/>
            <person name="Costa F."/>
            <person name="Tao Q."/>
            <person name="Si-Ammour A."/>
            <person name="Harkins T."/>
            <person name="Lackey A."/>
            <person name="Perbost C."/>
            <person name="Taillon B."/>
            <person name="Stella A."/>
            <person name="Solovyev V."/>
            <person name="Fawcett J.A."/>
            <person name="Sterck L."/>
            <person name="Vandepoele K."/>
            <person name="Grando S.M."/>
            <person name="Toppo S."/>
            <person name="Moser C."/>
            <person name="Lanchbury J."/>
            <person name="Bogden R."/>
            <person name="Skolnick M."/>
            <person name="Sgaramella V."/>
            <person name="Bhatnagar S.K."/>
            <person name="Fontana P."/>
            <person name="Gutin A."/>
            <person name="Van de Peer Y."/>
            <person name="Salamini F."/>
            <person name="Viola R."/>
        </authorList>
    </citation>
    <scope>NUCLEOTIDE SEQUENCE</scope>
</reference>
<dbReference type="GO" id="GO:0015031">
    <property type="term" value="P:protein transport"/>
    <property type="evidence" value="ECO:0007669"/>
    <property type="project" value="UniProtKB-KW"/>
</dbReference>
<evidence type="ECO:0000256" key="5">
    <source>
        <dbReference type="ARBA" id="ARBA00022490"/>
    </source>
</evidence>
<dbReference type="AlphaFoldDB" id="A5ARC3"/>
<evidence type="ECO:0000313" key="8">
    <source>
        <dbReference type="EMBL" id="CAN75949.1"/>
    </source>
</evidence>
<keyword evidence="7" id="KW-0539">Nucleus</keyword>
<evidence type="ECO:0000256" key="6">
    <source>
        <dbReference type="ARBA" id="ARBA00022927"/>
    </source>
</evidence>
<dbReference type="Gene3D" id="3.60.10.10">
    <property type="entry name" value="Endonuclease/exonuclease/phosphatase"/>
    <property type="match status" value="1"/>
</dbReference>